<dbReference type="EMBL" id="JBANMG010000005">
    <property type="protein sequence ID" value="KAK6952832.1"/>
    <property type="molecule type" value="Genomic_DNA"/>
</dbReference>
<dbReference type="Proteomes" id="UP001369815">
    <property type="component" value="Unassembled WGS sequence"/>
</dbReference>
<dbReference type="PROSITE" id="PS00463">
    <property type="entry name" value="ZN2_CY6_FUNGAL_1"/>
    <property type="match status" value="1"/>
</dbReference>
<keyword evidence="5" id="KW-1185">Reference proteome</keyword>
<dbReference type="GO" id="GO:0008270">
    <property type="term" value="F:zinc ion binding"/>
    <property type="evidence" value="ECO:0007669"/>
    <property type="project" value="InterPro"/>
</dbReference>
<accession>A0AAX6MKY2</accession>
<dbReference type="Pfam" id="PF00172">
    <property type="entry name" value="Zn_clus"/>
    <property type="match status" value="1"/>
</dbReference>
<dbReference type="AlphaFoldDB" id="A0AAX6MKY2"/>
<evidence type="ECO:0000256" key="2">
    <source>
        <dbReference type="SAM" id="MobiDB-lite"/>
    </source>
</evidence>
<gene>
    <name evidence="4" type="ORF">Daesc_005126</name>
</gene>
<name>A0AAX6MKY2_9PEZI</name>
<dbReference type="InterPro" id="IPR053178">
    <property type="entry name" value="Osmoadaptation_assoc"/>
</dbReference>
<dbReference type="InterPro" id="IPR036864">
    <property type="entry name" value="Zn2-C6_fun-type_DNA-bd_sf"/>
</dbReference>
<feature type="region of interest" description="Disordered" evidence="2">
    <location>
        <begin position="52"/>
        <end position="74"/>
    </location>
</feature>
<dbReference type="SUPFAM" id="SSF57701">
    <property type="entry name" value="Zn2/Cys6 DNA-binding domain"/>
    <property type="match status" value="1"/>
</dbReference>
<evidence type="ECO:0000313" key="5">
    <source>
        <dbReference type="Proteomes" id="UP001369815"/>
    </source>
</evidence>
<comment type="caution">
    <text evidence="4">The sequence shown here is derived from an EMBL/GenBank/DDBJ whole genome shotgun (WGS) entry which is preliminary data.</text>
</comment>
<evidence type="ECO:0000313" key="4">
    <source>
        <dbReference type="EMBL" id="KAK6952832.1"/>
    </source>
</evidence>
<dbReference type="PROSITE" id="PS50048">
    <property type="entry name" value="ZN2_CY6_FUNGAL_2"/>
    <property type="match status" value="1"/>
</dbReference>
<organism evidence="4 5">
    <name type="scientific">Daldinia eschscholtzii</name>
    <dbReference type="NCBI Taxonomy" id="292717"/>
    <lineage>
        <taxon>Eukaryota</taxon>
        <taxon>Fungi</taxon>
        <taxon>Dikarya</taxon>
        <taxon>Ascomycota</taxon>
        <taxon>Pezizomycotina</taxon>
        <taxon>Sordariomycetes</taxon>
        <taxon>Xylariomycetidae</taxon>
        <taxon>Xylariales</taxon>
        <taxon>Hypoxylaceae</taxon>
        <taxon>Daldinia</taxon>
    </lineage>
</organism>
<dbReference type="PANTHER" id="PTHR38111:SF9">
    <property type="entry name" value="ZN(2)-C6 FUNGAL-TYPE DOMAIN-CONTAINING PROTEIN"/>
    <property type="match status" value="1"/>
</dbReference>
<keyword evidence="1" id="KW-0539">Nucleus</keyword>
<dbReference type="GO" id="GO:0000981">
    <property type="term" value="F:DNA-binding transcription factor activity, RNA polymerase II-specific"/>
    <property type="evidence" value="ECO:0007669"/>
    <property type="project" value="InterPro"/>
</dbReference>
<proteinExistence type="predicted"/>
<dbReference type="InterPro" id="IPR001138">
    <property type="entry name" value="Zn2Cys6_DnaBD"/>
</dbReference>
<evidence type="ECO:0000259" key="3">
    <source>
        <dbReference type="PROSITE" id="PS50048"/>
    </source>
</evidence>
<protein>
    <recommendedName>
        <fullName evidence="3">Zn(2)-C6 fungal-type domain-containing protein</fullName>
    </recommendedName>
</protein>
<sequence length="497" mass="56182">MVGVPGKYKGCNTCRARRVACDNGRPFCKKCTDYGRECGGYERETVFIVGTPDDKGRCSSHPPRNQHSKKAKGKEIRHAGKLDFIATEPWQPAWIDVISLSSAVGSHRVRFIALQTDLDSAIRPGSGSPRRDADVRLSLKGFRALDAKPTFGHEPFSMKSRCLINLPSKSSNRQATSASTEGFCVFLYEQNSSAAYSSETPWKAPLTLADRIRDRGPAAYQFFPEHHFFARVYRPSAIWAALLNRQPTFLCSPEWTVVPWERHPRTPFDDLLDIVVLLPSIFSQASNITPLDAPSCRRLKAKEFLDCCVNIERQFDIWYSMLHQRVGESGSMLYWTADAMTSETHVPFSNVFNFPSPLIGLVHVYYWAVLISFHQCVYAMLDNIFESEGKVAPDGPSMLPEIPPGLDIQKYQPTQTRILAENVCRSLDFALQTTGQPDLLAAPLWVVREFYNGIGHFGDGELERRWCIGFKGRLETKGREITLCLQERKWVDVKRFG</sequence>
<dbReference type="CDD" id="cd00067">
    <property type="entry name" value="GAL4"/>
    <property type="match status" value="1"/>
</dbReference>
<feature type="domain" description="Zn(2)-C6 fungal-type" evidence="3">
    <location>
        <begin position="10"/>
        <end position="38"/>
    </location>
</feature>
<dbReference type="Gene3D" id="4.10.240.10">
    <property type="entry name" value="Zn(2)-C6 fungal-type DNA-binding domain"/>
    <property type="match status" value="1"/>
</dbReference>
<reference evidence="4 5" key="1">
    <citation type="journal article" date="2024" name="Front Chem Biol">
        <title>Unveiling the potential of Daldinia eschscholtzii MFLUCC 19-0629 through bioactivity and bioinformatics studies for enhanced sustainable agriculture production.</title>
        <authorList>
            <person name="Brooks S."/>
            <person name="Weaver J.A."/>
            <person name="Klomchit A."/>
            <person name="Alharthi S.A."/>
            <person name="Onlamun T."/>
            <person name="Nurani R."/>
            <person name="Vong T.K."/>
            <person name="Alberti F."/>
            <person name="Greco C."/>
        </authorList>
    </citation>
    <scope>NUCLEOTIDE SEQUENCE [LARGE SCALE GENOMIC DNA]</scope>
    <source>
        <strain evidence="4">MFLUCC 19-0629</strain>
    </source>
</reference>
<dbReference type="SMART" id="SM00066">
    <property type="entry name" value="GAL4"/>
    <property type="match status" value="1"/>
</dbReference>
<dbReference type="PANTHER" id="PTHR38111">
    <property type="entry name" value="ZN(2)-C6 FUNGAL-TYPE DOMAIN-CONTAINING PROTEIN-RELATED"/>
    <property type="match status" value="1"/>
</dbReference>
<evidence type="ECO:0000256" key="1">
    <source>
        <dbReference type="ARBA" id="ARBA00023242"/>
    </source>
</evidence>